<dbReference type="GeneID" id="10722917"/>
<dbReference type="GO" id="GO:0019031">
    <property type="term" value="C:viral envelope"/>
    <property type="evidence" value="ECO:0007669"/>
    <property type="project" value="InterPro"/>
</dbReference>
<evidence type="ECO:0000313" key="2">
    <source>
        <dbReference type="EMBL" id="AEB00324.1"/>
    </source>
</evidence>
<sequence>MSSYSCLFSKTFDGVNVPLLQTDMVLWVGADEVLRILKLSPHYLQSLPESEKSTLKNLESCSDSTKLFITALGVGLLSSRLVNRGSVIHDVVTNDNHLPERVNAFANIFLTDVIIESRQSNLLCGISKKQDAVLDLLNEPVNA</sequence>
<dbReference type="Proteomes" id="UP000203549">
    <property type="component" value="Segment"/>
</dbReference>
<protein>
    <submittedName>
        <fullName evidence="2">Pep-2</fullName>
    </submittedName>
</protein>
<dbReference type="RefSeq" id="YP_004376244.1">
    <property type="nucleotide sequence ID" value="NC_015398.1"/>
</dbReference>
<dbReference type="InterPro" id="IPR007600">
    <property type="entry name" value="Baculo_PEP_N"/>
</dbReference>
<feature type="domain" description="Baculovirus polyhedron envelope protein PEP N-terminal" evidence="1">
    <location>
        <begin position="13"/>
        <end position="124"/>
    </location>
</feature>
<dbReference type="OrthoDB" id="17883at10239"/>
<dbReference type="KEGG" id="vg:10722917"/>
<name>F4ZKR3_9BBAC</name>
<proteinExistence type="predicted"/>
<keyword evidence="3" id="KW-1185">Reference proteome</keyword>
<dbReference type="EMBL" id="HQ116624">
    <property type="protein sequence ID" value="AEB00324.1"/>
    <property type="molecule type" value="Genomic_DNA"/>
</dbReference>
<evidence type="ECO:0000259" key="1">
    <source>
        <dbReference type="Pfam" id="PF04512"/>
    </source>
</evidence>
<accession>F4ZKR3</accession>
<organism evidence="2 3">
    <name type="scientific">Clostera anachoreta granulovirus</name>
    <dbReference type="NCBI Taxonomy" id="283675"/>
    <lineage>
        <taxon>Viruses</taxon>
        <taxon>Viruses incertae sedis</taxon>
        <taxon>Naldaviricetes</taxon>
        <taxon>Lefavirales</taxon>
        <taxon>Baculoviridae</taxon>
        <taxon>Betabaculovirus</taxon>
        <taxon>Betabaculovirus clanachoretae</taxon>
    </lineage>
</organism>
<dbReference type="Pfam" id="PF04512">
    <property type="entry name" value="Baculo_PEP_N"/>
    <property type="match status" value="1"/>
</dbReference>
<dbReference type="GO" id="GO:0019028">
    <property type="term" value="C:viral capsid"/>
    <property type="evidence" value="ECO:0007669"/>
    <property type="project" value="InterPro"/>
</dbReference>
<dbReference type="GO" id="GO:0005198">
    <property type="term" value="F:structural molecule activity"/>
    <property type="evidence" value="ECO:0007669"/>
    <property type="project" value="InterPro"/>
</dbReference>
<evidence type="ECO:0000313" key="3">
    <source>
        <dbReference type="Proteomes" id="UP000203549"/>
    </source>
</evidence>
<reference evidence="2 3" key="1">
    <citation type="journal article" date="2011" name="Arch. Virol.">
        <title>Genomic sequencing and analysis of Clostera anachoreta granulovirus.</title>
        <authorList>
            <person name="Liang Z."/>
            <person name="Zhang X."/>
            <person name="Yin X."/>
            <person name="Cao S."/>
            <person name="Xu F."/>
        </authorList>
    </citation>
    <scope>NUCLEOTIDE SEQUENCE [LARGE SCALE GENOMIC DNA]</scope>
    <source>
        <strain evidence="2">ClanGV-HBHN</strain>
    </source>
</reference>